<dbReference type="GO" id="GO:0016887">
    <property type="term" value="F:ATP hydrolysis activity"/>
    <property type="evidence" value="ECO:0007669"/>
    <property type="project" value="InterPro"/>
</dbReference>
<dbReference type="Pfam" id="PF17863">
    <property type="entry name" value="AAA_lid_2"/>
    <property type="match status" value="1"/>
</dbReference>
<dbReference type="STRING" id="522306.CAP2UW1_0429"/>
<dbReference type="PANTHER" id="PTHR42759:SF5">
    <property type="entry name" value="METHANOL DEHYDROGENASE REGULATOR"/>
    <property type="match status" value="1"/>
</dbReference>
<reference evidence="3" key="2">
    <citation type="submission" date="2009-09" db="EMBL/GenBank/DDBJ databases">
        <title>Complete sequence of chromosome of Candidatus Accumulibacter phosphatis clade IIA str. UW-1.</title>
        <authorList>
            <consortium name="US DOE Joint Genome Institute"/>
            <person name="Martin H.G."/>
            <person name="Ivanova N."/>
            <person name="Kunin V."/>
            <person name="Warnecke F."/>
            <person name="Barry K."/>
            <person name="He S."/>
            <person name="Salamov A."/>
            <person name="Szeto E."/>
            <person name="Dalin E."/>
            <person name="Pangilinan J.L."/>
            <person name="Lapidus A."/>
            <person name="Lowry S."/>
            <person name="Kyrpides N.C."/>
            <person name="McMahon K.D."/>
            <person name="Hugenholtz P."/>
        </authorList>
    </citation>
    <scope>NUCLEOTIDE SEQUENCE [LARGE SCALE GENOMIC DNA]</scope>
    <source>
        <strain evidence="3">UW-1</strain>
    </source>
</reference>
<dbReference type="Pfam" id="PF07726">
    <property type="entry name" value="AAA_3"/>
    <property type="match status" value="1"/>
</dbReference>
<protein>
    <submittedName>
        <fullName evidence="3">ATPase associated with various cellular activities AAA_3</fullName>
    </submittedName>
</protein>
<dbReference type="eggNOG" id="COG0714">
    <property type="taxonomic scope" value="Bacteria"/>
</dbReference>
<dbReference type="InterPro" id="IPR011703">
    <property type="entry name" value="ATPase_AAA-3"/>
</dbReference>
<dbReference type="CDD" id="cd00009">
    <property type="entry name" value="AAA"/>
    <property type="match status" value="1"/>
</dbReference>
<dbReference type="SUPFAM" id="SSF52540">
    <property type="entry name" value="P-loop containing nucleoside triphosphate hydrolases"/>
    <property type="match status" value="1"/>
</dbReference>
<dbReference type="KEGG" id="app:CAP2UW1_0429"/>
<reference evidence="3" key="1">
    <citation type="submission" date="2009-08" db="EMBL/GenBank/DDBJ databases">
        <authorList>
            <consortium name="US DOE Joint Genome Institute"/>
            <person name="Lucas S."/>
            <person name="Copeland A."/>
            <person name="Lapidus A."/>
            <person name="Glavina del Rio T."/>
            <person name="Dalin E."/>
            <person name="Tice H."/>
            <person name="Bruce D."/>
            <person name="Barry K."/>
            <person name="Pitluck S."/>
            <person name="Lowry S."/>
            <person name="Larimer F."/>
            <person name="Land M."/>
            <person name="Hauser L."/>
            <person name="Kyrpides N."/>
            <person name="Ivanova N."/>
            <person name="McMahon K.D."/>
            <person name="Hugenholtz P."/>
        </authorList>
    </citation>
    <scope>NUCLEOTIDE SEQUENCE</scope>
    <source>
        <strain evidence="3">UW-1</strain>
    </source>
</reference>
<sequence length="308" mass="33067" precursor="true">MPLANAPTDSPHQAMAAVNAVLLGKNDVVRLAIACLIAGGHLLIEDLPGMGKTILALALAKTLGLSFRRVQFTNDMLPGDLTGAAIFVREKGEFVFHPGPLFTQLLLADEINRASPKTQSALLEAMEERQVSSDGITRPLPEPFFVIATQNPVDQLSTNPLPEAQLDRFLMRLSLGYPDAAAELAMLRGEDRRHLLERQAPALTIQQLLALQKAARAVHASDALLAYIRQLAEHTRHSAGLAYGLSPRAALALLAAGRAWALLEGREHVLPADIQRVFPAVAMHRLDRGDARAADTAAAAILEAVALP</sequence>
<dbReference type="EMBL" id="CP001715">
    <property type="protein sequence ID" value="ACV33780.1"/>
    <property type="molecule type" value="Genomic_DNA"/>
</dbReference>
<dbReference type="Gene3D" id="1.10.8.80">
    <property type="entry name" value="Magnesium chelatase subunit I, C-Terminal domain"/>
    <property type="match status" value="1"/>
</dbReference>
<organism evidence="3">
    <name type="scientific">Accumulibacter regalis</name>
    <dbReference type="NCBI Taxonomy" id="522306"/>
    <lineage>
        <taxon>Bacteria</taxon>
        <taxon>Pseudomonadati</taxon>
        <taxon>Pseudomonadota</taxon>
        <taxon>Betaproteobacteria</taxon>
        <taxon>Candidatus Accumulibacter</taxon>
    </lineage>
</organism>
<accession>C7RKV8</accession>
<name>C7RKV8_ACCRE</name>
<dbReference type="PIRSF" id="PIRSF002849">
    <property type="entry name" value="AAA_ATPase_chaperone_MoxR_prd"/>
    <property type="match status" value="1"/>
</dbReference>
<evidence type="ECO:0000259" key="2">
    <source>
        <dbReference type="Pfam" id="PF17863"/>
    </source>
</evidence>
<feature type="domain" description="ATPase AAA-3" evidence="1">
    <location>
        <begin position="41"/>
        <end position="171"/>
    </location>
</feature>
<dbReference type="AlphaFoldDB" id="C7RKV8"/>
<dbReference type="PANTHER" id="PTHR42759">
    <property type="entry name" value="MOXR FAMILY PROTEIN"/>
    <property type="match status" value="1"/>
</dbReference>
<proteinExistence type="predicted"/>
<dbReference type="Gene3D" id="3.40.50.300">
    <property type="entry name" value="P-loop containing nucleotide triphosphate hydrolases"/>
    <property type="match status" value="1"/>
</dbReference>
<dbReference type="HOGENOM" id="CLU_034716_2_0_4"/>
<evidence type="ECO:0000313" key="3">
    <source>
        <dbReference type="EMBL" id="ACV33780.1"/>
    </source>
</evidence>
<dbReference type="OrthoDB" id="9808397at2"/>
<evidence type="ECO:0000259" key="1">
    <source>
        <dbReference type="Pfam" id="PF07726"/>
    </source>
</evidence>
<dbReference type="InterPro" id="IPR027417">
    <property type="entry name" value="P-loop_NTPase"/>
</dbReference>
<feature type="domain" description="ChlI/MoxR AAA lid" evidence="2">
    <location>
        <begin position="234"/>
        <end position="303"/>
    </location>
</feature>
<gene>
    <name evidence="3" type="ordered locus">CAP2UW1_0429</name>
</gene>
<dbReference type="GO" id="GO:0005524">
    <property type="term" value="F:ATP binding"/>
    <property type="evidence" value="ECO:0007669"/>
    <property type="project" value="InterPro"/>
</dbReference>
<dbReference type="InterPro" id="IPR041628">
    <property type="entry name" value="ChlI/MoxR_AAA_lid"/>
</dbReference>
<dbReference type="InterPro" id="IPR050764">
    <property type="entry name" value="CbbQ/NirQ/NorQ/GpvN"/>
</dbReference>